<keyword evidence="6" id="KW-0560">Oxidoreductase</keyword>
<evidence type="ECO:0000256" key="9">
    <source>
        <dbReference type="ARBA" id="ARBA00047365"/>
    </source>
</evidence>
<evidence type="ECO:0000313" key="12">
    <source>
        <dbReference type="EMBL" id="HIU26229.1"/>
    </source>
</evidence>
<dbReference type="InterPro" id="IPR012839">
    <property type="entry name" value="Organic_radical_activase"/>
</dbReference>
<comment type="catalytic activity">
    <reaction evidence="9">
        <text>glycyl-[protein] + reduced [flavodoxin] + S-adenosyl-L-methionine = glycin-2-yl radical-[protein] + semiquinone [flavodoxin] + 5'-deoxyadenosine + L-methionine + H(+)</text>
        <dbReference type="Rhea" id="RHEA:61976"/>
        <dbReference type="Rhea" id="RHEA-COMP:10622"/>
        <dbReference type="Rhea" id="RHEA-COMP:14480"/>
        <dbReference type="Rhea" id="RHEA-COMP:15993"/>
        <dbReference type="Rhea" id="RHEA-COMP:15994"/>
        <dbReference type="ChEBI" id="CHEBI:15378"/>
        <dbReference type="ChEBI" id="CHEBI:17319"/>
        <dbReference type="ChEBI" id="CHEBI:29947"/>
        <dbReference type="ChEBI" id="CHEBI:32722"/>
        <dbReference type="ChEBI" id="CHEBI:57618"/>
        <dbReference type="ChEBI" id="CHEBI:57844"/>
        <dbReference type="ChEBI" id="CHEBI:59789"/>
        <dbReference type="ChEBI" id="CHEBI:140311"/>
    </reaction>
</comment>
<dbReference type="PIRSF" id="PIRSF000371">
    <property type="entry name" value="PFL_act_enz"/>
    <property type="match status" value="1"/>
</dbReference>
<dbReference type="InterPro" id="IPR001989">
    <property type="entry name" value="Radical_activat_CS"/>
</dbReference>
<dbReference type="SUPFAM" id="SSF102114">
    <property type="entry name" value="Radical SAM enzymes"/>
    <property type="match status" value="1"/>
</dbReference>
<proteinExistence type="inferred from homology"/>
<evidence type="ECO:0000256" key="4">
    <source>
        <dbReference type="ARBA" id="ARBA00022691"/>
    </source>
</evidence>
<dbReference type="SUPFAM" id="SSF54862">
    <property type="entry name" value="4Fe-4S ferredoxins"/>
    <property type="match status" value="1"/>
</dbReference>
<comment type="similarity">
    <text evidence="2">Belongs to the organic radical-activating enzymes family.</text>
</comment>
<dbReference type="AlphaFoldDB" id="A0A9D1L612"/>
<dbReference type="CDD" id="cd01335">
    <property type="entry name" value="Radical_SAM"/>
    <property type="match status" value="1"/>
</dbReference>
<dbReference type="SFLD" id="SFLDG01066">
    <property type="entry name" value="organic_radical-activating_enz"/>
    <property type="match status" value="1"/>
</dbReference>
<sequence>MDNKVMVFDIQKFSVHDGPGIRTIVFFKGCPLRCRWCANPESQSFEPELLIYPDKCVGCGRCAEVCREGCFSQKDGTVVFDRSRCVSCGRCAEVCYPESRSLAGELMSLEDIKKEVDKDIPFYRNSGGGVTFSGGEPMCHPDAVEELARYYKEEQGVSVAVETCGYVPWENYQRTVKYLDLALFDLKCIDDEKHIKYTGGSNRQILDNISKISKLVKTVARIPIIPSVNDSPEDIDAFGGFIKELGTIDTVHILPYHNYGMNKYAALGRDYLLRELEAPSDEHMDDIKKQLEGYGFEVNIGG</sequence>
<dbReference type="InterPro" id="IPR040074">
    <property type="entry name" value="BssD/PflA/YjjW"/>
</dbReference>
<dbReference type="PANTHER" id="PTHR30352:SF4">
    <property type="entry name" value="PYRUVATE FORMATE-LYASE 2-ACTIVATING ENZYME"/>
    <property type="match status" value="1"/>
</dbReference>
<keyword evidence="5" id="KW-0479">Metal-binding</keyword>
<organism evidence="12 13">
    <name type="scientific">Candidatus Allocopromorpha excrementigallinarum</name>
    <dbReference type="NCBI Taxonomy" id="2840742"/>
    <lineage>
        <taxon>Bacteria</taxon>
        <taxon>Bacillati</taxon>
        <taxon>Bacillota</taxon>
        <taxon>Clostridia</taxon>
        <taxon>Eubacteriales</taxon>
        <taxon>Eubacteriaceae</taxon>
        <taxon>Eubacteriaceae incertae sedis</taxon>
        <taxon>Candidatus Allocopromorpha</taxon>
    </lineage>
</organism>
<reference evidence="12" key="2">
    <citation type="journal article" date="2021" name="PeerJ">
        <title>Extensive microbial diversity within the chicken gut microbiome revealed by metagenomics and culture.</title>
        <authorList>
            <person name="Gilroy R."/>
            <person name="Ravi A."/>
            <person name="Getino M."/>
            <person name="Pursley I."/>
            <person name="Horton D.L."/>
            <person name="Alikhan N.F."/>
            <person name="Baker D."/>
            <person name="Gharbi K."/>
            <person name="Hall N."/>
            <person name="Watson M."/>
            <person name="Adriaenssens E.M."/>
            <person name="Foster-Nyarko E."/>
            <person name="Jarju S."/>
            <person name="Secka A."/>
            <person name="Antonio M."/>
            <person name="Oren A."/>
            <person name="Chaudhuri R.R."/>
            <person name="La Ragione R."/>
            <person name="Hildebrand F."/>
            <person name="Pallen M.J."/>
        </authorList>
    </citation>
    <scope>NUCLEOTIDE SEQUENCE</scope>
    <source>
        <strain evidence="12">ChiHcec3-6078</strain>
    </source>
</reference>
<dbReference type="PANTHER" id="PTHR30352">
    <property type="entry name" value="PYRUVATE FORMATE-LYASE-ACTIVATING ENZYME"/>
    <property type="match status" value="1"/>
</dbReference>
<keyword evidence="8" id="KW-0411">Iron-sulfur</keyword>
<evidence type="ECO:0000256" key="8">
    <source>
        <dbReference type="ARBA" id="ARBA00023014"/>
    </source>
</evidence>
<dbReference type="PROSITE" id="PS01087">
    <property type="entry name" value="RADICAL_ACTIVATING"/>
    <property type="match status" value="1"/>
</dbReference>
<accession>A0A9D1L612</accession>
<dbReference type="InterPro" id="IPR013785">
    <property type="entry name" value="Aldolase_TIM"/>
</dbReference>
<evidence type="ECO:0000313" key="13">
    <source>
        <dbReference type="Proteomes" id="UP000824090"/>
    </source>
</evidence>
<evidence type="ECO:0000259" key="10">
    <source>
        <dbReference type="PROSITE" id="PS51379"/>
    </source>
</evidence>
<name>A0A9D1L612_9FIRM</name>
<dbReference type="Gene3D" id="3.20.20.70">
    <property type="entry name" value="Aldolase class I"/>
    <property type="match status" value="1"/>
</dbReference>
<feature type="domain" description="Radical SAM core" evidence="11">
    <location>
        <begin position="16"/>
        <end position="297"/>
    </location>
</feature>
<evidence type="ECO:0000256" key="1">
    <source>
        <dbReference type="ARBA" id="ARBA00001966"/>
    </source>
</evidence>
<dbReference type="GO" id="GO:0016491">
    <property type="term" value="F:oxidoreductase activity"/>
    <property type="evidence" value="ECO:0007669"/>
    <property type="project" value="UniProtKB-KW"/>
</dbReference>
<keyword evidence="3" id="KW-0004">4Fe-4S</keyword>
<dbReference type="Pfam" id="PF04055">
    <property type="entry name" value="Radical_SAM"/>
    <property type="match status" value="1"/>
</dbReference>
<dbReference type="EMBL" id="DVMP01000131">
    <property type="protein sequence ID" value="HIU26229.1"/>
    <property type="molecule type" value="Genomic_DNA"/>
</dbReference>
<dbReference type="SFLD" id="SFLDG01118">
    <property type="entry name" value="activating_enzymes__group_2"/>
    <property type="match status" value="1"/>
</dbReference>
<evidence type="ECO:0000256" key="7">
    <source>
        <dbReference type="ARBA" id="ARBA00023004"/>
    </source>
</evidence>
<dbReference type="GO" id="GO:0046872">
    <property type="term" value="F:metal ion binding"/>
    <property type="evidence" value="ECO:0007669"/>
    <property type="project" value="UniProtKB-KW"/>
</dbReference>
<dbReference type="PROSITE" id="PS51918">
    <property type="entry name" value="RADICAL_SAM"/>
    <property type="match status" value="1"/>
</dbReference>
<reference evidence="12" key="1">
    <citation type="submission" date="2020-10" db="EMBL/GenBank/DDBJ databases">
        <authorList>
            <person name="Gilroy R."/>
        </authorList>
    </citation>
    <scope>NUCLEOTIDE SEQUENCE</scope>
    <source>
        <strain evidence="12">ChiHcec3-6078</strain>
    </source>
</reference>
<dbReference type="Pfam" id="PF00037">
    <property type="entry name" value="Fer4"/>
    <property type="match status" value="1"/>
</dbReference>
<dbReference type="InterPro" id="IPR058240">
    <property type="entry name" value="rSAM_sf"/>
</dbReference>
<protein>
    <submittedName>
        <fullName evidence="12">Glycyl-radical enzyme activating protein</fullName>
    </submittedName>
</protein>
<dbReference type="SFLD" id="SFLDS00029">
    <property type="entry name" value="Radical_SAM"/>
    <property type="match status" value="1"/>
</dbReference>
<evidence type="ECO:0000256" key="3">
    <source>
        <dbReference type="ARBA" id="ARBA00022485"/>
    </source>
</evidence>
<dbReference type="InterPro" id="IPR017896">
    <property type="entry name" value="4Fe4S_Fe-S-bd"/>
</dbReference>
<keyword evidence="4" id="KW-0949">S-adenosyl-L-methionine</keyword>
<dbReference type="Proteomes" id="UP000824090">
    <property type="component" value="Unassembled WGS sequence"/>
</dbReference>
<evidence type="ECO:0000256" key="6">
    <source>
        <dbReference type="ARBA" id="ARBA00023002"/>
    </source>
</evidence>
<comment type="caution">
    <text evidence="12">The sequence shown here is derived from an EMBL/GenBank/DDBJ whole genome shotgun (WGS) entry which is preliminary data.</text>
</comment>
<dbReference type="InterPro" id="IPR034457">
    <property type="entry name" value="Organic_radical-activating"/>
</dbReference>
<evidence type="ECO:0000256" key="5">
    <source>
        <dbReference type="ARBA" id="ARBA00022723"/>
    </source>
</evidence>
<evidence type="ECO:0000259" key="11">
    <source>
        <dbReference type="PROSITE" id="PS51918"/>
    </source>
</evidence>
<evidence type="ECO:0000256" key="2">
    <source>
        <dbReference type="ARBA" id="ARBA00009777"/>
    </source>
</evidence>
<dbReference type="NCBIfam" id="TIGR02494">
    <property type="entry name" value="PFLE_PFLC"/>
    <property type="match status" value="1"/>
</dbReference>
<feature type="domain" description="4Fe-4S ferredoxin-type" evidence="10">
    <location>
        <begin position="47"/>
        <end position="76"/>
    </location>
</feature>
<keyword evidence="7" id="KW-0408">Iron</keyword>
<dbReference type="PROSITE" id="PS51379">
    <property type="entry name" value="4FE4S_FER_2"/>
    <property type="match status" value="2"/>
</dbReference>
<comment type="cofactor">
    <cofactor evidence="1">
        <name>[4Fe-4S] cluster</name>
        <dbReference type="ChEBI" id="CHEBI:49883"/>
    </cofactor>
</comment>
<dbReference type="GO" id="GO:0051539">
    <property type="term" value="F:4 iron, 4 sulfur cluster binding"/>
    <property type="evidence" value="ECO:0007669"/>
    <property type="project" value="UniProtKB-KW"/>
</dbReference>
<feature type="domain" description="4Fe-4S ferredoxin-type" evidence="10">
    <location>
        <begin position="78"/>
        <end position="105"/>
    </location>
</feature>
<dbReference type="InterPro" id="IPR007197">
    <property type="entry name" value="rSAM"/>
</dbReference>
<gene>
    <name evidence="12" type="ORF">IAC50_07040</name>
</gene>